<keyword evidence="1" id="KW-0805">Transcription regulation</keyword>
<comment type="caution">
    <text evidence="5">The sequence shown here is derived from an EMBL/GenBank/DDBJ whole genome shotgun (WGS) entry which is preliminary data.</text>
</comment>
<evidence type="ECO:0000259" key="4">
    <source>
        <dbReference type="PROSITE" id="PS01124"/>
    </source>
</evidence>
<feature type="domain" description="HTH araC/xylS-type" evidence="4">
    <location>
        <begin position="189"/>
        <end position="287"/>
    </location>
</feature>
<evidence type="ECO:0000313" key="5">
    <source>
        <dbReference type="EMBL" id="TNJ68373.1"/>
    </source>
</evidence>
<dbReference type="AlphaFoldDB" id="A0A5C4TH14"/>
<dbReference type="Pfam" id="PF02311">
    <property type="entry name" value="AraC_binding"/>
    <property type="match status" value="1"/>
</dbReference>
<evidence type="ECO:0000313" key="6">
    <source>
        <dbReference type="Proteomes" id="UP000307943"/>
    </source>
</evidence>
<evidence type="ECO:0000256" key="2">
    <source>
        <dbReference type="ARBA" id="ARBA00023125"/>
    </source>
</evidence>
<dbReference type="Gene3D" id="2.60.120.280">
    <property type="entry name" value="Regulatory protein AraC"/>
    <property type="match status" value="1"/>
</dbReference>
<sequence>MTKFLDYMISSLPIRIIELKVDRSKLKIKGLTPLQFGHLPGRTPMRRNSTTESWAFTYIVRGSGTYQIGDGPVQRLEAGSLFWEYPGEVFHFGPDAGKDWDEYYVNFEGPRVAEWLDSLILEPDKVQRVGLDKKWIHKIETIGDYMESGIADNADRASLLLESLVYDFCSANEGRKSGVRPERKPELVMRILEDIGESLYKPWEERDIWERNHISRSTLRRIVHQNTGYALNEYVNRLKISEAKKLLRMTNLQVKQIAQMLGFEDIAYFARLFKKFSGMSAMTFRDKHSDAT</sequence>
<keyword evidence="2" id="KW-0238">DNA-binding</keyword>
<evidence type="ECO:0000256" key="1">
    <source>
        <dbReference type="ARBA" id="ARBA00023015"/>
    </source>
</evidence>
<dbReference type="PROSITE" id="PS01124">
    <property type="entry name" value="HTH_ARAC_FAMILY_2"/>
    <property type="match status" value="1"/>
</dbReference>
<dbReference type="PANTHER" id="PTHR43280">
    <property type="entry name" value="ARAC-FAMILY TRANSCRIPTIONAL REGULATOR"/>
    <property type="match status" value="1"/>
</dbReference>
<dbReference type="Gene3D" id="1.10.10.60">
    <property type="entry name" value="Homeodomain-like"/>
    <property type="match status" value="1"/>
</dbReference>
<dbReference type="RefSeq" id="WP_139600350.1">
    <property type="nucleotide sequence ID" value="NZ_VDCQ01000001.1"/>
</dbReference>
<dbReference type="Proteomes" id="UP000307943">
    <property type="component" value="Unassembled WGS sequence"/>
</dbReference>
<dbReference type="PANTHER" id="PTHR43280:SF10">
    <property type="entry name" value="REGULATORY PROTEIN POCR"/>
    <property type="match status" value="1"/>
</dbReference>
<dbReference type="GO" id="GO:0043565">
    <property type="term" value="F:sequence-specific DNA binding"/>
    <property type="evidence" value="ECO:0007669"/>
    <property type="project" value="InterPro"/>
</dbReference>
<evidence type="ECO:0000256" key="3">
    <source>
        <dbReference type="ARBA" id="ARBA00023163"/>
    </source>
</evidence>
<dbReference type="SMART" id="SM00342">
    <property type="entry name" value="HTH_ARAC"/>
    <property type="match status" value="1"/>
</dbReference>
<dbReference type="PROSITE" id="PS00041">
    <property type="entry name" value="HTH_ARAC_FAMILY_1"/>
    <property type="match status" value="1"/>
</dbReference>
<dbReference type="SUPFAM" id="SSF51215">
    <property type="entry name" value="Regulatory protein AraC"/>
    <property type="match status" value="1"/>
</dbReference>
<dbReference type="InterPro" id="IPR018062">
    <property type="entry name" value="HTH_AraC-typ_CS"/>
</dbReference>
<dbReference type="InterPro" id="IPR037923">
    <property type="entry name" value="HTH-like"/>
</dbReference>
<dbReference type="GO" id="GO:0003700">
    <property type="term" value="F:DNA-binding transcription factor activity"/>
    <property type="evidence" value="ECO:0007669"/>
    <property type="project" value="InterPro"/>
</dbReference>
<reference evidence="5 6" key="1">
    <citation type="submission" date="2019-05" db="EMBL/GenBank/DDBJ databases">
        <title>We sequenced the genome of Paenibacillus hemerocallicola KCTC 33185 for further insight into its adaptation and study the phylogeny of Paenibacillus.</title>
        <authorList>
            <person name="Narsing Rao M.P."/>
        </authorList>
    </citation>
    <scope>NUCLEOTIDE SEQUENCE [LARGE SCALE GENOMIC DNA]</scope>
    <source>
        <strain evidence="5 6">KCTC 33185</strain>
    </source>
</reference>
<dbReference type="EMBL" id="VDCQ01000001">
    <property type="protein sequence ID" value="TNJ68373.1"/>
    <property type="molecule type" value="Genomic_DNA"/>
</dbReference>
<keyword evidence="3" id="KW-0804">Transcription</keyword>
<keyword evidence="6" id="KW-1185">Reference proteome</keyword>
<name>A0A5C4TH14_9BACL</name>
<dbReference type="InterPro" id="IPR003313">
    <property type="entry name" value="AraC-bd"/>
</dbReference>
<gene>
    <name evidence="5" type="ORF">FE784_01605</name>
</gene>
<accession>A0A5C4TH14</accession>
<protein>
    <submittedName>
        <fullName evidence="5">Helix-turn-helix domain-containing protein</fullName>
    </submittedName>
</protein>
<proteinExistence type="predicted"/>
<dbReference type="OrthoDB" id="9803764at2"/>
<dbReference type="SUPFAM" id="SSF46689">
    <property type="entry name" value="Homeodomain-like"/>
    <property type="match status" value="1"/>
</dbReference>
<dbReference type="Pfam" id="PF12833">
    <property type="entry name" value="HTH_18"/>
    <property type="match status" value="1"/>
</dbReference>
<organism evidence="5 6">
    <name type="scientific">Paenibacillus hemerocallicola</name>
    <dbReference type="NCBI Taxonomy" id="1172614"/>
    <lineage>
        <taxon>Bacteria</taxon>
        <taxon>Bacillati</taxon>
        <taxon>Bacillota</taxon>
        <taxon>Bacilli</taxon>
        <taxon>Bacillales</taxon>
        <taxon>Paenibacillaceae</taxon>
        <taxon>Paenibacillus</taxon>
    </lineage>
</organism>
<dbReference type="InterPro" id="IPR018060">
    <property type="entry name" value="HTH_AraC"/>
</dbReference>
<dbReference type="InterPro" id="IPR009057">
    <property type="entry name" value="Homeodomain-like_sf"/>
</dbReference>